<dbReference type="EMBL" id="JACHJH010000003">
    <property type="protein sequence ID" value="MBB4893518.1"/>
    <property type="molecule type" value="Genomic_DNA"/>
</dbReference>
<accession>A0A7W7LPM2</accession>
<protein>
    <submittedName>
        <fullName evidence="1">Uncharacterized protein</fullName>
    </submittedName>
</protein>
<evidence type="ECO:0000313" key="1">
    <source>
        <dbReference type="EMBL" id="MBB4893518.1"/>
    </source>
</evidence>
<dbReference type="AlphaFoldDB" id="A0A7W7LPM2"/>
<gene>
    <name evidence="1" type="ORF">FHS39_002549</name>
</gene>
<proteinExistence type="predicted"/>
<dbReference type="Proteomes" id="UP000556084">
    <property type="component" value="Unassembled WGS sequence"/>
</dbReference>
<comment type="caution">
    <text evidence="1">The sequence shown here is derived from an EMBL/GenBank/DDBJ whole genome shotgun (WGS) entry which is preliminary data.</text>
</comment>
<organism evidence="1 2">
    <name type="scientific">Streptomyces olivoverticillatus</name>
    <dbReference type="NCBI Taxonomy" id="66427"/>
    <lineage>
        <taxon>Bacteria</taxon>
        <taxon>Bacillati</taxon>
        <taxon>Actinomycetota</taxon>
        <taxon>Actinomycetes</taxon>
        <taxon>Kitasatosporales</taxon>
        <taxon>Streptomycetaceae</taxon>
        <taxon>Streptomyces</taxon>
    </lineage>
</organism>
<name>A0A7W7LPM2_9ACTN</name>
<sequence length="32" mass="3476">MPSAPADPALYEALRTYKATRHLPAADFARCA</sequence>
<keyword evidence="2" id="KW-1185">Reference proteome</keyword>
<reference evidence="1 2" key="1">
    <citation type="submission" date="2020-08" db="EMBL/GenBank/DDBJ databases">
        <title>Genomic Encyclopedia of Type Strains, Phase III (KMG-III): the genomes of soil and plant-associated and newly described type strains.</title>
        <authorList>
            <person name="Whitman W."/>
        </authorList>
    </citation>
    <scope>NUCLEOTIDE SEQUENCE [LARGE SCALE GENOMIC DNA]</scope>
    <source>
        <strain evidence="1 2">CECT 3266</strain>
    </source>
</reference>
<evidence type="ECO:0000313" key="2">
    <source>
        <dbReference type="Proteomes" id="UP000556084"/>
    </source>
</evidence>